<protein>
    <recommendedName>
        <fullName evidence="3">Deoxyribodipyrimidine photo-lyase</fullName>
    </recommendedName>
</protein>
<dbReference type="Gene3D" id="3.40.50.620">
    <property type="entry name" value="HUPs"/>
    <property type="match status" value="1"/>
</dbReference>
<dbReference type="SUPFAM" id="SSF48173">
    <property type="entry name" value="Cryptochrome/photolyase FAD-binding domain"/>
    <property type="match status" value="1"/>
</dbReference>
<dbReference type="PATRIC" id="fig|1365257.3.peg.4557"/>
<dbReference type="Gene3D" id="1.10.10.1710">
    <property type="entry name" value="Deoxyribodipyrimidine photolyase-related"/>
    <property type="match status" value="1"/>
</dbReference>
<evidence type="ECO:0000313" key="1">
    <source>
        <dbReference type="EMBL" id="KZN61657.1"/>
    </source>
</evidence>
<organism evidence="1 2">
    <name type="scientific">Pseudoalteromonas luteoviolacea S4060-1</name>
    <dbReference type="NCBI Taxonomy" id="1365257"/>
    <lineage>
        <taxon>Bacteria</taxon>
        <taxon>Pseudomonadati</taxon>
        <taxon>Pseudomonadota</taxon>
        <taxon>Gammaproteobacteria</taxon>
        <taxon>Alteromonadales</taxon>
        <taxon>Pseudoalteromonadaceae</taxon>
        <taxon>Pseudoalteromonas</taxon>
    </lineage>
</organism>
<dbReference type="PANTHER" id="PTHR38657:SF1">
    <property type="entry name" value="SLR1343 PROTEIN"/>
    <property type="match status" value="1"/>
</dbReference>
<dbReference type="RefSeq" id="WP_063382730.1">
    <property type="nucleotide sequence ID" value="NZ_AUXX01000045.1"/>
</dbReference>
<accession>A0A162BGD4</accession>
<dbReference type="EMBL" id="AUXX01000045">
    <property type="protein sequence ID" value="KZN61657.1"/>
    <property type="molecule type" value="Genomic_DNA"/>
</dbReference>
<evidence type="ECO:0008006" key="3">
    <source>
        <dbReference type="Google" id="ProtNLM"/>
    </source>
</evidence>
<dbReference type="InterPro" id="IPR052551">
    <property type="entry name" value="UV-DNA_repair_photolyase"/>
</dbReference>
<dbReference type="Proteomes" id="UP000076661">
    <property type="component" value="Unassembled WGS sequence"/>
</dbReference>
<dbReference type="InterPro" id="IPR014729">
    <property type="entry name" value="Rossmann-like_a/b/a_fold"/>
</dbReference>
<dbReference type="PANTHER" id="PTHR38657">
    <property type="entry name" value="SLR1343 PROTEIN"/>
    <property type="match status" value="1"/>
</dbReference>
<dbReference type="InterPro" id="IPR036134">
    <property type="entry name" value="Crypto/Photolyase_FAD-like_sf"/>
</dbReference>
<name>A0A162BGD4_9GAMM</name>
<dbReference type="Gene3D" id="1.10.579.10">
    <property type="entry name" value="DNA Cyclobutane Dipyrimidine Photolyase, subunit A, domain 3"/>
    <property type="match status" value="1"/>
</dbReference>
<dbReference type="AlphaFoldDB" id="A0A162BGD4"/>
<dbReference type="Gene3D" id="1.25.40.80">
    <property type="match status" value="1"/>
</dbReference>
<reference evidence="1 2" key="1">
    <citation type="submission" date="2013-07" db="EMBL/GenBank/DDBJ databases">
        <title>Comparative Genomic and Metabolomic Analysis of Twelve Strains of Pseudoalteromonas luteoviolacea.</title>
        <authorList>
            <person name="Vynne N.G."/>
            <person name="Mansson M."/>
            <person name="Gram L."/>
        </authorList>
    </citation>
    <scope>NUCLEOTIDE SEQUENCE [LARGE SCALE GENOMIC DNA]</scope>
    <source>
        <strain evidence="1 2">S4060-1</strain>
    </source>
</reference>
<evidence type="ECO:0000313" key="2">
    <source>
        <dbReference type="Proteomes" id="UP000076661"/>
    </source>
</evidence>
<comment type="caution">
    <text evidence="1">The sequence shown here is derived from an EMBL/GenBank/DDBJ whole genome shotgun (WGS) entry which is preliminary data.</text>
</comment>
<proteinExistence type="predicted"/>
<dbReference type="InterPro" id="IPR007357">
    <property type="entry name" value="PhrB-like"/>
</dbReference>
<gene>
    <name evidence="1" type="ORF">N478_06200</name>
</gene>
<dbReference type="Pfam" id="PF04244">
    <property type="entry name" value="DPRP"/>
    <property type="match status" value="1"/>
</dbReference>
<sequence>MADDYKTLRLILGDQLNASHSWYASKNEDTLYVIAELYQETSYVKHHVQKVCAFFAAMQAFSHALMKAGHKVSYLTLDDTKGYTQLPELLNSLIEKHNVALFEYQLPDEYRLRSQLSEFRNKLNIDCNAYETEHFYLSDSDLGNYFKAGKKHRLEAFYRKMRTRFNVLMEGERPLGGEWNFDSKNRNKLKQKDLSEVPEPLVFANDVSEIKERLERHNVSTFGTYHEQLLWPINRVQARELVLAFCKTQLSKFGFFQDAMTCNADDMYTKKQWSLYHSRLSFALNSKIISPAYVVDTVIDYYYDHTDEVDIAQIEGFVRQIIGWREFVRGIYWVNMPEYGQLNTLGAERELPDWFWTGETKMNCQKHAIQQSLDYAYAHHIQRLMVTGNFCLIAGIDPRQVDDWYLGVYIDAIEWVEMPNTRGMSQFADGGIVGSKAYAASGNYINKMSDYCSSCHYDIKSVDGQNACPMNSMYWHFMTRHEAAFSKNPRNKMIYSSWNKKLPEQREKTLSRAITYLNSLADL</sequence>